<evidence type="ECO:0000256" key="5">
    <source>
        <dbReference type="ARBA" id="ARBA00022729"/>
    </source>
</evidence>
<accession>A0A2C9KD62</accession>
<comment type="similarity">
    <text evidence="2">Belongs to the Toll-like receptor family.</text>
</comment>
<dbReference type="GO" id="GO:0007165">
    <property type="term" value="P:signal transduction"/>
    <property type="evidence" value="ECO:0007669"/>
    <property type="project" value="InterPro"/>
</dbReference>
<evidence type="ECO:0000256" key="12">
    <source>
        <dbReference type="SAM" id="SignalP"/>
    </source>
</evidence>
<dbReference type="STRING" id="6526.A0A2C9KD62"/>
<evidence type="ECO:0000313" key="15">
    <source>
        <dbReference type="Proteomes" id="UP000076420"/>
    </source>
</evidence>
<dbReference type="InterPro" id="IPR000157">
    <property type="entry name" value="TIR_dom"/>
</dbReference>
<keyword evidence="3" id="KW-0433">Leucine-rich repeat</keyword>
<feature type="transmembrane region" description="Helical" evidence="11">
    <location>
        <begin position="427"/>
        <end position="449"/>
    </location>
</feature>
<evidence type="ECO:0000256" key="11">
    <source>
        <dbReference type="SAM" id="Phobius"/>
    </source>
</evidence>
<evidence type="ECO:0000256" key="6">
    <source>
        <dbReference type="ARBA" id="ARBA00022737"/>
    </source>
</evidence>
<dbReference type="SMART" id="SM00255">
    <property type="entry name" value="TIR"/>
    <property type="match status" value="1"/>
</dbReference>
<reference evidence="14" key="1">
    <citation type="submission" date="2020-05" db="UniProtKB">
        <authorList>
            <consortium name="EnsemblMetazoa"/>
        </authorList>
    </citation>
    <scope>IDENTIFICATION</scope>
    <source>
        <strain evidence="14">BB02</strain>
    </source>
</reference>
<dbReference type="AlphaFoldDB" id="A0A2C9KD62"/>
<dbReference type="VEuPathDB" id="VectorBase:BGLAX_037930"/>
<dbReference type="Pfam" id="PF13855">
    <property type="entry name" value="LRR_8"/>
    <property type="match status" value="1"/>
</dbReference>
<evidence type="ECO:0000256" key="1">
    <source>
        <dbReference type="ARBA" id="ARBA00004167"/>
    </source>
</evidence>
<dbReference type="SUPFAM" id="SSF52058">
    <property type="entry name" value="L domain-like"/>
    <property type="match status" value="1"/>
</dbReference>
<evidence type="ECO:0000256" key="2">
    <source>
        <dbReference type="ARBA" id="ARBA00009634"/>
    </source>
</evidence>
<proteinExistence type="inferred from homology"/>
<dbReference type="Pfam" id="PF01582">
    <property type="entry name" value="TIR"/>
    <property type="match status" value="1"/>
</dbReference>
<feature type="chain" id="PRO_5012609633" description="TIR domain-containing protein" evidence="12">
    <location>
        <begin position="19"/>
        <end position="626"/>
    </location>
</feature>
<evidence type="ECO:0000259" key="13">
    <source>
        <dbReference type="PROSITE" id="PS50104"/>
    </source>
</evidence>
<dbReference type="PROSITE" id="PS50104">
    <property type="entry name" value="TIR"/>
    <property type="match status" value="1"/>
</dbReference>
<dbReference type="SUPFAM" id="SSF52200">
    <property type="entry name" value="Toll/Interleukin receptor TIR domain"/>
    <property type="match status" value="1"/>
</dbReference>
<keyword evidence="9" id="KW-0675">Receptor</keyword>
<keyword evidence="5 12" id="KW-0732">Signal</keyword>
<dbReference type="GO" id="GO:0005886">
    <property type="term" value="C:plasma membrane"/>
    <property type="evidence" value="ECO:0007669"/>
    <property type="project" value="TreeGrafter"/>
</dbReference>
<evidence type="ECO:0000256" key="8">
    <source>
        <dbReference type="ARBA" id="ARBA00023136"/>
    </source>
</evidence>
<dbReference type="InterPro" id="IPR003591">
    <property type="entry name" value="Leu-rich_rpt_typical-subtyp"/>
</dbReference>
<evidence type="ECO:0000256" key="10">
    <source>
        <dbReference type="ARBA" id="ARBA00023180"/>
    </source>
</evidence>
<dbReference type="PANTHER" id="PTHR24365">
    <property type="entry name" value="TOLL-LIKE RECEPTOR"/>
    <property type="match status" value="1"/>
</dbReference>
<gene>
    <name evidence="14" type="primary">106051607</name>
</gene>
<dbReference type="InterPro" id="IPR032675">
    <property type="entry name" value="LRR_dom_sf"/>
</dbReference>
<keyword evidence="4 11" id="KW-0812">Transmembrane</keyword>
<dbReference type="VEuPathDB" id="VectorBase:BGLAX_040417"/>
<dbReference type="SMART" id="SM00369">
    <property type="entry name" value="LRR_TYP"/>
    <property type="match status" value="5"/>
</dbReference>
<dbReference type="PANTHER" id="PTHR24365:SF541">
    <property type="entry name" value="PROTEIN TOLL-RELATED"/>
    <property type="match status" value="1"/>
</dbReference>
<dbReference type="InterPro" id="IPR035897">
    <property type="entry name" value="Toll_tir_struct_dom_sf"/>
</dbReference>
<keyword evidence="8 11" id="KW-0472">Membrane</keyword>
<dbReference type="Gene3D" id="3.40.50.10140">
    <property type="entry name" value="Toll/interleukin-1 receptor homology (TIR) domain"/>
    <property type="match status" value="1"/>
</dbReference>
<keyword evidence="6" id="KW-0677">Repeat</keyword>
<dbReference type="Gene3D" id="3.80.10.10">
    <property type="entry name" value="Ribonuclease Inhibitor"/>
    <property type="match status" value="3"/>
</dbReference>
<dbReference type="PRINTS" id="PR01537">
    <property type="entry name" value="INTRLKN1R1F"/>
</dbReference>
<sequence length="626" mass="71548">MLLLTLILTSAKLEGLTSHQVVSGISPVISDASPLEYLPQYLDLSENDTSMEDTNAEYRTGFRSGHGDRFECKPCICSHSYHQYILANCSSRRLRDVPDSLPPELWLLNMTDNGMQLFNPESVLRYKNLNTLIISYNRKITHISNETFSNLTSGLVILNLTKNSISTIDDGSFHFFANLQQLDLGENSLTNVTAGMFLGLRSLRYLNLTKNSIVFIENSTFDEMQHLKLLDLSLNKHLSYTLRKFPPRLFEKLFRLQSLYIQGNTMGDHSYPNSALQKLTSLKILSSDALLNCTFGPQLQSLKHLQELYLGTNFGFCRLRNLSRSCHITRLQLLDFSRNSITWITESTRDDLDALAAITDFELDLTFNPLPCTCSGIEFIKWLATTKVKLIDQVNLRCRLKDGGSTSVGDLTEMLLFLQRSCISKSWILSVSILSAVFMAVVLGLVLMYRYRWKLRYLRNVAIAKFIGFEPKKPHQGLFKYDAFLVYDSDDMQFVLNECVQELEVRRGIKLCIGDRDFMPGTYVASDIVSAVQNSYRTVLLVTPEFYDDDYVEYAVNMAINEEIHTSRQVLYLCLYQPVALAEMPRDLVAILKRNEFIEYPPEEEITPGLIENFWDQLTAAVRQTE</sequence>
<comment type="subcellular location">
    <subcellularLocation>
        <location evidence="1">Membrane</location>
        <topology evidence="1">Single-pass membrane protein</topology>
    </subcellularLocation>
</comment>
<keyword evidence="10" id="KW-0325">Glycoprotein</keyword>
<name>A0A2C9KD62_BIOGL</name>
<organism evidence="14 15">
    <name type="scientific">Biomphalaria glabrata</name>
    <name type="common">Bloodfluke planorb</name>
    <name type="synonym">Freshwater snail</name>
    <dbReference type="NCBI Taxonomy" id="6526"/>
    <lineage>
        <taxon>Eukaryota</taxon>
        <taxon>Metazoa</taxon>
        <taxon>Spiralia</taxon>
        <taxon>Lophotrochozoa</taxon>
        <taxon>Mollusca</taxon>
        <taxon>Gastropoda</taxon>
        <taxon>Heterobranchia</taxon>
        <taxon>Euthyneura</taxon>
        <taxon>Panpulmonata</taxon>
        <taxon>Hygrophila</taxon>
        <taxon>Lymnaeoidea</taxon>
        <taxon>Planorbidae</taxon>
        <taxon>Biomphalaria</taxon>
    </lineage>
</organism>
<dbReference type="EnsemblMetazoa" id="BGLB017722-RA">
    <property type="protein sequence ID" value="BGLB017722-PA"/>
    <property type="gene ID" value="BGLB017722"/>
</dbReference>
<dbReference type="GO" id="GO:0038023">
    <property type="term" value="F:signaling receptor activity"/>
    <property type="evidence" value="ECO:0007669"/>
    <property type="project" value="TreeGrafter"/>
</dbReference>
<evidence type="ECO:0000256" key="3">
    <source>
        <dbReference type="ARBA" id="ARBA00022614"/>
    </source>
</evidence>
<feature type="domain" description="TIR" evidence="13">
    <location>
        <begin position="479"/>
        <end position="622"/>
    </location>
</feature>
<dbReference type="PROSITE" id="PS51450">
    <property type="entry name" value="LRR"/>
    <property type="match status" value="1"/>
</dbReference>
<evidence type="ECO:0000256" key="7">
    <source>
        <dbReference type="ARBA" id="ARBA00022989"/>
    </source>
</evidence>
<protein>
    <recommendedName>
        <fullName evidence="13">TIR domain-containing protein</fullName>
    </recommendedName>
</protein>
<dbReference type="InterPro" id="IPR001611">
    <property type="entry name" value="Leu-rich_rpt"/>
</dbReference>
<dbReference type="VEuPathDB" id="VectorBase:BGLB017722"/>
<evidence type="ECO:0000256" key="9">
    <source>
        <dbReference type="ARBA" id="ARBA00023170"/>
    </source>
</evidence>
<evidence type="ECO:0000313" key="14">
    <source>
        <dbReference type="EnsemblMetazoa" id="BGLB017722-PA"/>
    </source>
</evidence>
<dbReference type="Proteomes" id="UP000076420">
    <property type="component" value="Unassembled WGS sequence"/>
</dbReference>
<evidence type="ECO:0000256" key="4">
    <source>
        <dbReference type="ARBA" id="ARBA00022692"/>
    </source>
</evidence>
<keyword evidence="7 11" id="KW-1133">Transmembrane helix</keyword>
<dbReference type="KEGG" id="bgt:106051607"/>
<feature type="signal peptide" evidence="12">
    <location>
        <begin position="1"/>
        <end position="18"/>
    </location>
</feature>